<dbReference type="Proteomes" id="UP000053617">
    <property type="component" value="Unassembled WGS sequence"/>
</dbReference>
<protein>
    <submittedName>
        <fullName evidence="4">Rhinocladiella mackenziei CBS 650.93 unplaced genomic scaffold supercont1.4, whole genome shotgun sequence</fullName>
    </submittedName>
</protein>
<dbReference type="AlphaFoldDB" id="A0A0D2FQX8"/>
<dbReference type="InterPro" id="IPR002347">
    <property type="entry name" value="SDR_fam"/>
</dbReference>
<keyword evidence="3" id="KW-0560">Oxidoreductase</keyword>
<comment type="similarity">
    <text evidence="1">Belongs to the short-chain dehydrogenases/reductases (SDR) family.</text>
</comment>
<evidence type="ECO:0000256" key="3">
    <source>
        <dbReference type="ARBA" id="ARBA00023002"/>
    </source>
</evidence>
<keyword evidence="5" id="KW-1185">Reference proteome</keyword>
<evidence type="ECO:0000313" key="5">
    <source>
        <dbReference type="Proteomes" id="UP000053617"/>
    </source>
</evidence>
<dbReference type="GO" id="GO:0016491">
    <property type="term" value="F:oxidoreductase activity"/>
    <property type="evidence" value="ECO:0007669"/>
    <property type="project" value="UniProtKB-KW"/>
</dbReference>
<dbReference type="PROSITE" id="PS00061">
    <property type="entry name" value="ADH_SHORT"/>
    <property type="match status" value="1"/>
</dbReference>
<dbReference type="OrthoDB" id="1669814at2759"/>
<gene>
    <name evidence="4" type="ORF">Z518_05457</name>
</gene>
<evidence type="ECO:0000313" key="4">
    <source>
        <dbReference type="EMBL" id="KIX04587.1"/>
    </source>
</evidence>
<dbReference type="SUPFAM" id="SSF51735">
    <property type="entry name" value="NAD(P)-binding Rossmann-fold domains"/>
    <property type="match status" value="1"/>
</dbReference>
<dbReference type="STRING" id="1442369.A0A0D2FQX8"/>
<dbReference type="InterPro" id="IPR020904">
    <property type="entry name" value="Sc_DH/Rdtase_CS"/>
</dbReference>
<dbReference type="EMBL" id="KN847478">
    <property type="protein sequence ID" value="KIX04587.1"/>
    <property type="molecule type" value="Genomic_DNA"/>
</dbReference>
<dbReference type="PRINTS" id="PR00081">
    <property type="entry name" value="GDHRDH"/>
</dbReference>
<dbReference type="PANTHER" id="PTHR43180">
    <property type="entry name" value="3-OXOACYL-(ACYL-CARRIER-PROTEIN) REDUCTASE (AFU_ORTHOLOGUE AFUA_6G11210)"/>
    <property type="match status" value="1"/>
</dbReference>
<dbReference type="GeneID" id="25293528"/>
<dbReference type="Gene3D" id="3.40.50.720">
    <property type="entry name" value="NAD(P)-binding Rossmann-like Domain"/>
    <property type="match status" value="1"/>
</dbReference>
<dbReference type="VEuPathDB" id="FungiDB:Z518_05457"/>
<dbReference type="PRINTS" id="PR00080">
    <property type="entry name" value="SDRFAMILY"/>
</dbReference>
<accession>A0A0D2FQX8</accession>
<sequence>MASIAGKVYALTGAASGLGFSTCCRLARLKARAVSIADINPSLFDEAKKRLLAINPDMRVSTTKVDVSSSLDVNAWIKDTVNTFGALDGAVNCAGVINPATSQQAPLFLNETDESWNRVVGINLSGILYSMRAQVRAMMELPKTPRSIVNIASAASLFHDPTILSYCVTKASVASLTTTVSKDLASLGIRLNAVSPSATKTGMALQWYKDEEEAVADMAKRGITLLEPEWVSDTIVWLLGEESAGISGVNIPIGASAP</sequence>
<name>A0A0D2FQX8_9EURO</name>
<proteinExistence type="inferred from homology"/>
<dbReference type="HOGENOM" id="CLU_010194_1_0_1"/>
<dbReference type="CDD" id="cd05233">
    <property type="entry name" value="SDR_c"/>
    <property type="match status" value="1"/>
</dbReference>
<dbReference type="PANTHER" id="PTHR43180:SF63">
    <property type="entry name" value="DEHYDROGENASE_REDUCTASE FAMILY PROTEIN, PUTATIVE (AFU_ORTHOLOGUE AFUA_6G03520)-RELATED"/>
    <property type="match status" value="1"/>
</dbReference>
<dbReference type="RefSeq" id="XP_013271723.1">
    <property type="nucleotide sequence ID" value="XM_013416269.1"/>
</dbReference>
<evidence type="ECO:0000256" key="1">
    <source>
        <dbReference type="ARBA" id="ARBA00006484"/>
    </source>
</evidence>
<reference evidence="4 5" key="1">
    <citation type="submission" date="2015-01" db="EMBL/GenBank/DDBJ databases">
        <title>The Genome Sequence of Rhinocladiella mackenzie CBS 650.93.</title>
        <authorList>
            <consortium name="The Broad Institute Genomics Platform"/>
            <person name="Cuomo C."/>
            <person name="de Hoog S."/>
            <person name="Gorbushina A."/>
            <person name="Stielow B."/>
            <person name="Teixiera M."/>
            <person name="Abouelleil A."/>
            <person name="Chapman S.B."/>
            <person name="Priest M."/>
            <person name="Young S.K."/>
            <person name="Wortman J."/>
            <person name="Nusbaum C."/>
            <person name="Birren B."/>
        </authorList>
    </citation>
    <scope>NUCLEOTIDE SEQUENCE [LARGE SCALE GENOMIC DNA]</scope>
    <source>
        <strain evidence="4 5">CBS 650.93</strain>
    </source>
</reference>
<keyword evidence="2" id="KW-0521">NADP</keyword>
<dbReference type="Pfam" id="PF13561">
    <property type="entry name" value="adh_short_C2"/>
    <property type="match status" value="1"/>
</dbReference>
<evidence type="ECO:0000256" key="2">
    <source>
        <dbReference type="ARBA" id="ARBA00022857"/>
    </source>
</evidence>
<dbReference type="InterPro" id="IPR036291">
    <property type="entry name" value="NAD(P)-bd_dom_sf"/>
</dbReference>
<organism evidence="4 5">
    <name type="scientific">Rhinocladiella mackenziei CBS 650.93</name>
    <dbReference type="NCBI Taxonomy" id="1442369"/>
    <lineage>
        <taxon>Eukaryota</taxon>
        <taxon>Fungi</taxon>
        <taxon>Dikarya</taxon>
        <taxon>Ascomycota</taxon>
        <taxon>Pezizomycotina</taxon>
        <taxon>Eurotiomycetes</taxon>
        <taxon>Chaetothyriomycetidae</taxon>
        <taxon>Chaetothyriales</taxon>
        <taxon>Herpotrichiellaceae</taxon>
        <taxon>Rhinocladiella</taxon>
    </lineage>
</organism>